<dbReference type="HOGENOM" id="CLU_070836_0_0_1"/>
<dbReference type="OrthoDB" id="58379at2759"/>
<dbReference type="RefSeq" id="XP_013025379.1">
    <property type="nucleotide sequence ID" value="XM_013169925.1"/>
</dbReference>
<keyword evidence="3" id="KW-1185">Reference proteome</keyword>
<dbReference type="eggNOG" id="ENOG502S445">
    <property type="taxonomic scope" value="Eukaryota"/>
</dbReference>
<organism evidence="2 3">
    <name type="scientific">Schizosaccharomyces cryophilus (strain OY26 / ATCC MYA-4695 / CBS 11777 / NBRC 106824 / NRRL Y48691)</name>
    <name type="common">Fission yeast</name>
    <dbReference type="NCBI Taxonomy" id="653667"/>
    <lineage>
        <taxon>Eukaryota</taxon>
        <taxon>Fungi</taxon>
        <taxon>Dikarya</taxon>
        <taxon>Ascomycota</taxon>
        <taxon>Taphrinomycotina</taxon>
        <taxon>Schizosaccharomycetes</taxon>
        <taxon>Schizosaccharomycetales</taxon>
        <taxon>Schizosaccharomycetaceae</taxon>
        <taxon>Schizosaccharomyces</taxon>
    </lineage>
</organism>
<dbReference type="AlphaFoldDB" id="S9X899"/>
<protein>
    <submittedName>
        <fullName evidence="2">Uncharacterized protein</fullName>
    </submittedName>
</protein>
<dbReference type="OMA" id="HEIVRTY"/>
<proteinExistence type="predicted"/>
<name>S9X899_SCHCR</name>
<dbReference type="Proteomes" id="UP000015464">
    <property type="component" value="Unassembled WGS sequence"/>
</dbReference>
<dbReference type="PANTHER" id="PTHR38696:SF1">
    <property type="entry name" value="MEDIATOR OF RNA POLYMERASE II TRANSCRIPTION SUBUNIT 13"/>
    <property type="match status" value="1"/>
</dbReference>
<dbReference type="STRING" id="653667.S9X899"/>
<feature type="compositionally biased region" description="Basic and acidic residues" evidence="1">
    <location>
        <begin position="17"/>
        <end position="26"/>
    </location>
</feature>
<evidence type="ECO:0000313" key="3">
    <source>
        <dbReference type="Proteomes" id="UP000015464"/>
    </source>
</evidence>
<dbReference type="EMBL" id="KE546994">
    <property type="protein sequence ID" value="EPY50041.1"/>
    <property type="molecule type" value="Genomic_DNA"/>
</dbReference>
<dbReference type="PANTHER" id="PTHR38696">
    <property type="entry name" value="MEDIATOR OF RNA POLYMERASE II TRANSCRIPTION SUBUNIT 13"/>
    <property type="match status" value="1"/>
</dbReference>
<reference evidence="2 3" key="1">
    <citation type="journal article" date="2011" name="Science">
        <title>Comparative functional genomics of the fission yeasts.</title>
        <authorList>
            <person name="Rhind N."/>
            <person name="Chen Z."/>
            <person name="Yassour M."/>
            <person name="Thompson D.A."/>
            <person name="Haas B.J."/>
            <person name="Habib N."/>
            <person name="Wapinski I."/>
            <person name="Roy S."/>
            <person name="Lin M.F."/>
            <person name="Heiman D.I."/>
            <person name="Young S.K."/>
            <person name="Furuya K."/>
            <person name="Guo Y."/>
            <person name="Pidoux A."/>
            <person name="Chen H.M."/>
            <person name="Robbertse B."/>
            <person name="Goldberg J.M."/>
            <person name="Aoki K."/>
            <person name="Bayne E.H."/>
            <person name="Berlin A.M."/>
            <person name="Desjardins C.A."/>
            <person name="Dobbs E."/>
            <person name="Dukaj L."/>
            <person name="Fan L."/>
            <person name="FitzGerald M.G."/>
            <person name="French C."/>
            <person name="Gujja S."/>
            <person name="Hansen K."/>
            <person name="Keifenheim D."/>
            <person name="Levin J.Z."/>
            <person name="Mosher R.A."/>
            <person name="Mueller C.A."/>
            <person name="Pfiffner J."/>
            <person name="Priest M."/>
            <person name="Russ C."/>
            <person name="Smialowska A."/>
            <person name="Swoboda P."/>
            <person name="Sykes S.M."/>
            <person name="Vaughn M."/>
            <person name="Vengrova S."/>
            <person name="Yoder R."/>
            <person name="Zeng Q."/>
            <person name="Allshire R."/>
            <person name="Baulcombe D."/>
            <person name="Birren B.W."/>
            <person name="Brown W."/>
            <person name="Ekwall K."/>
            <person name="Kellis M."/>
            <person name="Leatherwood J."/>
            <person name="Levin H."/>
            <person name="Margalit H."/>
            <person name="Martienssen R."/>
            <person name="Nieduszynski C.A."/>
            <person name="Spatafora J.W."/>
            <person name="Friedman N."/>
            <person name="Dalgaard J.Z."/>
            <person name="Baumann P."/>
            <person name="Niki H."/>
            <person name="Regev A."/>
            <person name="Nusbaum C."/>
        </authorList>
    </citation>
    <scope>NUCLEOTIDE SEQUENCE [LARGE SCALE GENOMIC DNA]</scope>
    <source>
        <strain evidence="3">OY26 / ATCC MYA-4695 / CBS 11777 / NBRC 106824 / NRRL Y48691</strain>
    </source>
</reference>
<accession>S9X899</accession>
<evidence type="ECO:0000313" key="2">
    <source>
        <dbReference type="EMBL" id="EPY50041.1"/>
    </source>
</evidence>
<dbReference type="GeneID" id="25037827"/>
<sequence length="277" mass="31777">MKKSTDVPPPAYSATEKPFKPYRDKSEDDENDYTPYEPPSPPSFVGKHTTEVASISLHEHDKLRFTNFPSPLLDGAVILIQQYWPRGVRSQRKYGPSHEIRMSGAPWLASGFGTIHVQRIVKELIAYMMSHDWKLYILCNVSEKMGSLDSWFFLHIPGLAAATITPQKEWSVITFEHSDRIRIIDGSQRLISIVHSACLQHWYRGLQTFRLYRGTVPECKLRGYPWAANGPETMYVRLFIATLIELLETAGYSIVGTLNIFRTEDYSFPDSWVLLHP</sequence>
<gene>
    <name evidence="2" type="ORF">SPOG_03510</name>
</gene>
<evidence type="ECO:0000256" key="1">
    <source>
        <dbReference type="SAM" id="MobiDB-lite"/>
    </source>
</evidence>
<feature type="region of interest" description="Disordered" evidence="1">
    <location>
        <begin position="1"/>
        <end position="45"/>
    </location>
</feature>